<gene>
    <name evidence="2" type="ORF">E5672_16815</name>
</gene>
<reference evidence="2 3" key="1">
    <citation type="submission" date="2019-04" db="EMBL/GenBank/DDBJ databases">
        <title>Alteromonas portus sp. nov., an alginate lyase-excreting marine bacterium.</title>
        <authorList>
            <person name="Huang H."/>
            <person name="Mo K."/>
            <person name="Bao S."/>
        </authorList>
    </citation>
    <scope>NUCLEOTIDE SEQUENCE [LARGE SCALE GENOMIC DNA]</scope>
    <source>
        <strain evidence="2 3">HB161718</strain>
    </source>
</reference>
<feature type="signal peptide" evidence="1">
    <location>
        <begin position="1"/>
        <end position="20"/>
    </location>
</feature>
<evidence type="ECO:0000256" key="1">
    <source>
        <dbReference type="SAM" id="SignalP"/>
    </source>
</evidence>
<accession>A0A4U0ZEX3</accession>
<keyword evidence="2" id="KW-0645">Protease</keyword>
<protein>
    <submittedName>
        <fullName evidence="2">Carboxypeptidase regulatory-like domain-containing protein</fullName>
    </submittedName>
</protein>
<dbReference type="OrthoDB" id="5378341at2"/>
<feature type="chain" id="PRO_5020499133" evidence="1">
    <location>
        <begin position="21"/>
        <end position="783"/>
    </location>
</feature>
<keyword evidence="3" id="KW-1185">Reference proteome</keyword>
<comment type="caution">
    <text evidence="2">The sequence shown here is derived from an EMBL/GenBank/DDBJ whole genome shotgun (WGS) entry which is preliminary data.</text>
</comment>
<name>A0A4U0ZEX3_9ALTE</name>
<dbReference type="AlphaFoldDB" id="A0A4U0ZEX3"/>
<dbReference type="Pfam" id="PF17963">
    <property type="entry name" value="Big_9"/>
    <property type="match status" value="1"/>
</dbReference>
<keyword evidence="1" id="KW-0732">Signal</keyword>
<keyword evidence="2" id="KW-0121">Carboxypeptidase</keyword>
<evidence type="ECO:0000313" key="2">
    <source>
        <dbReference type="EMBL" id="TKB01470.1"/>
    </source>
</evidence>
<keyword evidence="2" id="KW-0378">Hydrolase</keyword>
<dbReference type="PROSITE" id="PS51257">
    <property type="entry name" value="PROKAR_LIPOPROTEIN"/>
    <property type="match status" value="1"/>
</dbReference>
<sequence>MMKKSLIALVVSATFLAACGGSDDKNELPVLSADVASTLNGESITIDVLANDTDPDGDTLSISAVGEPSSGEVSIVSNALVYTPPLQAMGDVTFSYDVTDGEETVSSTVTITNEQQITIAGIATDAPLSNGTVTATSSNGDVLATVTTDASGMYTLPIKVSADPGNLVLSAVGVEEQSHVSLMSRVGAFSSLLSLATENQTSEITDGLLPDSKITHISTAKAVLYNQYLADGGVESFNAFTTQVDFDEVIGLASFIKLLADNEDFPLDDGVNTLTFFTQSEDDVLGSIREYLDSLGLIEEDGSFSESYIEAVNTARAETLEDETLKISYTNADVAGSEFVIYDGGNFQAVKGEKVLTFNSEGNGVLTSSDSYANNIVDAFSWEIENGKIKLTFPDAAGTVTYSFLTDELLAHFDEDTQAELLELESIGFINQWQLTRRIVSSEISLVSVNDSNAFASEVNTYNLSLTDASGGYTQTFDASVTEPGEMSYHNGNYIQLTNEDVTNSPWVLNIQDVLTIDHPFEESSTITGHGMIADSFTFNANGTYESLVTGETGMWTVEEGALQFQYGDTTFKLSPFKQHNDYLLALLEFADEGNTVKYSVDMHKVRGTVDTTQLVSELPVAWLSYIFDHDGPNGLPLYNDVFGYYFLQNGTAGRIYPSSAEEEASFTTDYDTYNWQWAVVDNVVSIEGQIGGGDWMLRRKRQWHVLGETEDGRMMVIENFIFYWDEQNPYADFILPRLNFYKKLDLEILYPEQWARFSASGGMGNNESTQVSISYSSQSLVL</sequence>
<organism evidence="2 3">
    <name type="scientific">Alteromonas portus</name>
    <dbReference type="NCBI Taxonomy" id="2565549"/>
    <lineage>
        <taxon>Bacteria</taxon>
        <taxon>Pseudomonadati</taxon>
        <taxon>Pseudomonadota</taxon>
        <taxon>Gammaproteobacteria</taxon>
        <taxon>Alteromonadales</taxon>
        <taxon>Alteromonadaceae</taxon>
        <taxon>Alteromonas/Salinimonas group</taxon>
        <taxon>Alteromonas</taxon>
    </lineage>
</organism>
<dbReference type="EMBL" id="SWCO01000010">
    <property type="protein sequence ID" value="TKB01470.1"/>
    <property type="molecule type" value="Genomic_DNA"/>
</dbReference>
<evidence type="ECO:0000313" key="3">
    <source>
        <dbReference type="Proteomes" id="UP000305471"/>
    </source>
</evidence>
<dbReference type="GO" id="GO:0004180">
    <property type="term" value="F:carboxypeptidase activity"/>
    <property type="evidence" value="ECO:0007669"/>
    <property type="project" value="UniProtKB-KW"/>
</dbReference>
<proteinExistence type="predicted"/>
<dbReference type="Gene3D" id="2.60.40.2810">
    <property type="match status" value="1"/>
</dbReference>
<dbReference type="RefSeq" id="WP_136783278.1">
    <property type="nucleotide sequence ID" value="NZ_SWCO01000010.1"/>
</dbReference>
<dbReference type="Proteomes" id="UP000305471">
    <property type="component" value="Unassembled WGS sequence"/>
</dbReference>